<evidence type="ECO:0000313" key="4">
    <source>
        <dbReference type="Proteomes" id="UP000270927"/>
    </source>
</evidence>
<feature type="domain" description="Mce/MlaD" evidence="2">
    <location>
        <begin position="39"/>
        <end position="114"/>
    </location>
</feature>
<proteinExistence type="predicted"/>
<keyword evidence="1" id="KW-0472">Membrane</keyword>
<evidence type="ECO:0000313" key="3">
    <source>
        <dbReference type="EMBL" id="ROT46942.1"/>
    </source>
</evidence>
<dbReference type="Proteomes" id="UP000270927">
    <property type="component" value="Unassembled WGS sequence"/>
</dbReference>
<dbReference type="Pfam" id="PF02470">
    <property type="entry name" value="MlaD"/>
    <property type="match status" value="1"/>
</dbReference>
<dbReference type="AlphaFoldDB" id="A0A3N2QBJ5"/>
<reference evidence="3 4" key="1">
    <citation type="submission" date="2018-09" db="EMBL/GenBank/DDBJ databases">
        <title>Comparative Genomics of Wolbachia-Cardinium Dual Endosymbiosis in a Plant-Parasitic Nematode.</title>
        <authorList>
            <person name="Brown A.M.V."/>
            <person name="Wasala S.K."/>
            <person name="Howe D.K."/>
            <person name="Peetz A.B."/>
            <person name="Zasada I.A."/>
            <person name="Denver D.R."/>
        </authorList>
    </citation>
    <scope>NUCLEOTIDE SEQUENCE [LARGE SCALE GENOMIC DNA]</scope>
    <source>
        <strain evidence="3 4">Pp_1</strain>
    </source>
</reference>
<dbReference type="RefSeq" id="WP_123663582.1">
    <property type="nucleotide sequence ID" value="NZ_RARA01000027.1"/>
</dbReference>
<evidence type="ECO:0000256" key="1">
    <source>
        <dbReference type="SAM" id="Phobius"/>
    </source>
</evidence>
<gene>
    <name evidence="3" type="ORF">EDM02_05185</name>
</gene>
<name>A0A3N2QBJ5_9BACT</name>
<evidence type="ECO:0000259" key="2">
    <source>
        <dbReference type="Pfam" id="PF02470"/>
    </source>
</evidence>
<keyword evidence="1" id="KW-1133">Transmembrane helix</keyword>
<dbReference type="OrthoDB" id="9769132at2"/>
<organism evidence="3 4">
    <name type="scientific">Candidatus Cardinium hertigii</name>
    <dbReference type="NCBI Taxonomy" id="247481"/>
    <lineage>
        <taxon>Bacteria</taxon>
        <taxon>Pseudomonadati</taxon>
        <taxon>Bacteroidota</taxon>
        <taxon>Cytophagia</taxon>
        <taxon>Cytophagales</taxon>
        <taxon>Amoebophilaceae</taxon>
        <taxon>Candidatus Cardinium</taxon>
    </lineage>
</organism>
<dbReference type="InterPro" id="IPR003399">
    <property type="entry name" value="Mce/MlaD"/>
</dbReference>
<keyword evidence="4" id="KW-1185">Reference proteome</keyword>
<dbReference type="PANTHER" id="PTHR33371:SF4">
    <property type="entry name" value="INTERMEMBRANE PHOSPHOLIPID TRANSPORT SYSTEM BINDING PROTEIN MLAD"/>
    <property type="match status" value="1"/>
</dbReference>
<keyword evidence="1" id="KW-0812">Transmembrane</keyword>
<dbReference type="EMBL" id="RARA01000027">
    <property type="protein sequence ID" value="ROT46942.1"/>
    <property type="molecule type" value="Genomic_DNA"/>
</dbReference>
<dbReference type="PANTHER" id="PTHR33371">
    <property type="entry name" value="INTERMEMBRANE PHOSPHOLIPID TRANSPORT SYSTEM BINDING PROTEIN MLAD-RELATED"/>
    <property type="match status" value="1"/>
</dbReference>
<sequence length="314" mass="34936">MNLQENKSYKIGLLALCSFIILYYGFLFLKGYNIFSKHNDYRVSYPTNQKLIVSSPVKLKGHIIGNITNIEILPEQNYSTLVTIAVDKRFPLTDKSKVMLTNAGIMEGNSLELELHGGKPLTKNDIIVGQYHPEFSEIDLNALSAQVATVTANLIKTSEGVNAILGNLEKTSYALNSAIDTIQHHITTVTQDIATISKPLADLENGIPAMMPVVHRILTAIETVPFKDTSLKLIRIINNMEGWVNHTNRGKGTLGLLIHDTALYDNLNNSAAHLNSLLFDIRKRPSYYCNVHFSLWGGRPANVHNGNNIDKQKK</sequence>
<protein>
    <submittedName>
        <fullName evidence="3">MCE family protein</fullName>
    </submittedName>
</protein>
<dbReference type="InterPro" id="IPR052336">
    <property type="entry name" value="MlaD_Phospholipid_Transporter"/>
</dbReference>
<accession>A0A3N2QBJ5</accession>
<comment type="caution">
    <text evidence="3">The sequence shown here is derived from an EMBL/GenBank/DDBJ whole genome shotgun (WGS) entry which is preliminary data.</text>
</comment>
<feature type="transmembrane region" description="Helical" evidence="1">
    <location>
        <begin position="12"/>
        <end position="29"/>
    </location>
</feature>